<evidence type="ECO:0008006" key="3">
    <source>
        <dbReference type="Google" id="ProtNLM"/>
    </source>
</evidence>
<gene>
    <name evidence="1" type="ORF">BST99_06985</name>
</gene>
<comment type="caution">
    <text evidence="1">The sequence shown here is derived from an EMBL/GenBank/DDBJ whole genome shotgun (WGS) entry which is preliminary data.</text>
</comment>
<dbReference type="OrthoDB" id="1445783at2"/>
<evidence type="ECO:0000313" key="1">
    <source>
        <dbReference type="EMBL" id="PQJ15515.1"/>
    </source>
</evidence>
<protein>
    <recommendedName>
        <fullName evidence="3">DUF3303 domain-containing protein</fullName>
    </recommendedName>
</protein>
<dbReference type="Proteomes" id="UP000239366">
    <property type="component" value="Unassembled WGS sequence"/>
</dbReference>
<dbReference type="RefSeq" id="WP_105001167.1">
    <property type="nucleotide sequence ID" value="NZ_MQVX01000001.1"/>
</dbReference>
<reference evidence="2" key="1">
    <citation type="submission" date="2016-11" db="EMBL/GenBank/DDBJ databases">
        <title>Trade-off between light-utilization and light-protection in marine flavobacteria.</title>
        <authorList>
            <person name="Kumagai Y."/>
            <person name="Yoshizawa S."/>
            <person name="Kogure K."/>
        </authorList>
    </citation>
    <scope>NUCLEOTIDE SEQUENCE [LARGE SCALE GENOMIC DNA]</scope>
    <source>
        <strain evidence="2">SG-18</strain>
    </source>
</reference>
<name>A0A2S7T7N0_9FLAO</name>
<dbReference type="AlphaFoldDB" id="A0A2S7T7N0"/>
<evidence type="ECO:0000313" key="2">
    <source>
        <dbReference type="Proteomes" id="UP000239366"/>
    </source>
</evidence>
<sequence>MSKKLKVIWDFRGPASQKTAEHFVIHLEEYLKGNTLKSHGHGSEIRSDMIAIAFLIIGTEDLEQVKNELKPHRAEWVETPSA</sequence>
<organism evidence="1 2">
    <name type="scientific">Aureicoccus marinus</name>
    <dbReference type="NCBI Taxonomy" id="754435"/>
    <lineage>
        <taxon>Bacteria</taxon>
        <taxon>Pseudomonadati</taxon>
        <taxon>Bacteroidota</taxon>
        <taxon>Flavobacteriia</taxon>
        <taxon>Flavobacteriales</taxon>
        <taxon>Flavobacteriaceae</taxon>
        <taxon>Aureicoccus</taxon>
    </lineage>
</organism>
<accession>A0A2S7T7N0</accession>
<dbReference type="EMBL" id="MQVX01000001">
    <property type="protein sequence ID" value="PQJ15515.1"/>
    <property type="molecule type" value="Genomic_DNA"/>
</dbReference>
<keyword evidence="2" id="KW-1185">Reference proteome</keyword>
<proteinExistence type="predicted"/>